<gene>
    <name evidence="9" type="ORF">HLI17_12885</name>
</gene>
<sequence>MSVVLIFLAAIAAIMIWWLSGQRLTSKPWLETGSVQMPDHIGTERQQPPAVKIGLFVFLGVVGAVFSLAVSAYFMRMASADWWGMPIPRLLWVNTAALALSSAALQWARREAGQGRMESLRPALVTGLGLAVFFLAGQIQAWRELTAAGYVLADNPANSFFYMLTGLHGLHILGGLAVLTHTTVRAFSTDVAPDRLRLSVDLSAIYSHFMLAVWLLLFALFAGWANDFVDLCRTLLN</sequence>
<dbReference type="GO" id="GO:0019646">
    <property type="term" value="P:aerobic electron transport chain"/>
    <property type="evidence" value="ECO:0007669"/>
    <property type="project" value="InterPro"/>
</dbReference>
<comment type="subcellular location">
    <subcellularLocation>
        <location evidence="6">Cell membrane</location>
        <topology evidence="6">Multi-pass membrane protein</topology>
    </subcellularLocation>
    <subcellularLocation>
        <location evidence="1">Membrane</location>
        <topology evidence="1">Multi-pass membrane protein</topology>
    </subcellularLocation>
</comment>
<feature type="transmembrane region" description="Helical" evidence="7">
    <location>
        <begin position="87"/>
        <end position="108"/>
    </location>
</feature>
<dbReference type="SUPFAM" id="SSF81452">
    <property type="entry name" value="Cytochrome c oxidase subunit III-like"/>
    <property type="match status" value="1"/>
</dbReference>
<dbReference type="GO" id="GO:0005886">
    <property type="term" value="C:plasma membrane"/>
    <property type="evidence" value="ECO:0007669"/>
    <property type="project" value="UniProtKB-SubCell"/>
</dbReference>
<feature type="transmembrane region" description="Helical" evidence="7">
    <location>
        <begin position="160"/>
        <end position="184"/>
    </location>
</feature>
<evidence type="ECO:0000313" key="9">
    <source>
        <dbReference type="EMBL" id="NNH64177.1"/>
    </source>
</evidence>
<name>A0A7Y2R4K9_9HYPH</name>
<protein>
    <submittedName>
        <fullName evidence="9">Cytochrome-c oxidase</fullName>
    </submittedName>
</protein>
<keyword evidence="3 6" id="KW-0812">Transmembrane</keyword>
<evidence type="ECO:0000256" key="5">
    <source>
        <dbReference type="ARBA" id="ARBA00023136"/>
    </source>
</evidence>
<dbReference type="InterPro" id="IPR013833">
    <property type="entry name" value="Cyt_c_oxidase_su3_a-hlx"/>
</dbReference>
<feature type="transmembrane region" description="Helical" evidence="7">
    <location>
        <begin position="204"/>
        <end position="225"/>
    </location>
</feature>
<evidence type="ECO:0000256" key="6">
    <source>
        <dbReference type="RuleBase" id="RU003376"/>
    </source>
</evidence>
<proteinExistence type="inferred from homology"/>
<evidence type="ECO:0000256" key="7">
    <source>
        <dbReference type="SAM" id="Phobius"/>
    </source>
</evidence>
<dbReference type="Proteomes" id="UP000530654">
    <property type="component" value="Unassembled WGS sequence"/>
</dbReference>
<feature type="domain" description="Heme-copper oxidase subunit III family profile" evidence="8">
    <location>
        <begin position="1"/>
        <end position="226"/>
    </location>
</feature>
<comment type="similarity">
    <text evidence="2 6">Belongs to the cytochrome c oxidase subunit 3 family.</text>
</comment>
<dbReference type="PROSITE" id="PS50253">
    <property type="entry name" value="COX3"/>
    <property type="match status" value="1"/>
</dbReference>
<keyword evidence="4 7" id="KW-1133">Transmembrane helix</keyword>
<comment type="caution">
    <text evidence="9">The sequence shown here is derived from an EMBL/GenBank/DDBJ whole genome shotgun (WGS) entry which is preliminary data.</text>
</comment>
<evidence type="ECO:0000256" key="1">
    <source>
        <dbReference type="ARBA" id="ARBA00004141"/>
    </source>
</evidence>
<dbReference type="PANTHER" id="PTHR11403:SF10">
    <property type="entry name" value="CYTOCHROME C OXIDASE"/>
    <property type="match status" value="1"/>
</dbReference>
<dbReference type="PANTHER" id="PTHR11403">
    <property type="entry name" value="CYTOCHROME C OXIDASE SUBUNIT III"/>
    <property type="match status" value="1"/>
</dbReference>
<accession>A0A7Y2R4K9</accession>
<dbReference type="InterPro" id="IPR000298">
    <property type="entry name" value="Cyt_c_oxidase-like_su3"/>
</dbReference>
<dbReference type="InterPro" id="IPR035973">
    <property type="entry name" value="Cyt_c_oxidase_su3-like_sf"/>
</dbReference>
<organism evidence="9 10">
    <name type="scientific">Rhizobium laguerreae</name>
    <dbReference type="NCBI Taxonomy" id="1076926"/>
    <lineage>
        <taxon>Bacteria</taxon>
        <taxon>Pseudomonadati</taxon>
        <taxon>Pseudomonadota</taxon>
        <taxon>Alphaproteobacteria</taxon>
        <taxon>Hyphomicrobiales</taxon>
        <taxon>Rhizobiaceae</taxon>
        <taxon>Rhizobium/Agrobacterium group</taxon>
        <taxon>Rhizobium</taxon>
    </lineage>
</organism>
<dbReference type="Gene3D" id="1.20.120.80">
    <property type="entry name" value="Cytochrome c oxidase, subunit III, four-helix bundle"/>
    <property type="match status" value="1"/>
</dbReference>
<dbReference type="EMBL" id="JABEQY010000010">
    <property type="protein sequence ID" value="NNH64177.1"/>
    <property type="molecule type" value="Genomic_DNA"/>
</dbReference>
<dbReference type="GO" id="GO:0004129">
    <property type="term" value="F:cytochrome-c oxidase activity"/>
    <property type="evidence" value="ECO:0007669"/>
    <property type="project" value="InterPro"/>
</dbReference>
<keyword evidence="5 7" id="KW-0472">Membrane</keyword>
<evidence type="ECO:0000259" key="8">
    <source>
        <dbReference type="PROSITE" id="PS50253"/>
    </source>
</evidence>
<dbReference type="CDD" id="cd02865">
    <property type="entry name" value="Heme_Cu_Oxidase_III_2"/>
    <property type="match status" value="1"/>
</dbReference>
<evidence type="ECO:0000256" key="3">
    <source>
        <dbReference type="ARBA" id="ARBA00022692"/>
    </source>
</evidence>
<dbReference type="InterPro" id="IPR024791">
    <property type="entry name" value="Cyt_c/ubiquinol_Oxase_su3"/>
</dbReference>
<evidence type="ECO:0000256" key="4">
    <source>
        <dbReference type="ARBA" id="ARBA00022989"/>
    </source>
</evidence>
<evidence type="ECO:0000313" key="10">
    <source>
        <dbReference type="Proteomes" id="UP000530654"/>
    </source>
</evidence>
<dbReference type="AlphaFoldDB" id="A0A7Y2R4K9"/>
<dbReference type="Pfam" id="PF00510">
    <property type="entry name" value="COX3"/>
    <property type="match status" value="1"/>
</dbReference>
<feature type="transmembrane region" description="Helical" evidence="7">
    <location>
        <begin position="120"/>
        <end position="139"/>
    </location>
</feature>
<evidence type="ECO:0000256" key="2">
    <source>
        <dbReference type="ARBA" id="ARBA00010581"/>
    </source>
</evidence>
<dbReference type="RefSeq" id="WP_017964868.1">
    <property type="nucleotide sequence ID" value="NZ_JABEQY010000010.1"/>
</dbReference>
<reference evidence="9 10" key="1">
    <citation type="submission" date="2020-04" db="EMBL/GenBank/DDBJ databases">
        <title>Rhizobium bacterial biofertilizers improve the content of phenolic compounds of Lactuca sativa L. under non-saline and saline-stress conditions.</title>
        <authorList>
            <person name="Ayuso-Calles M."/>
            <person name="Garcia-Estevez I."/>
            <person name="Jimenez-Gomez A."/>
            <person name="Flores-Felix J.D."/>
            <person name="Escribano-Bailon M."/>
            <person name="Rivas R."/>
        </authorList>
    </citation>
    <scope>NUCLEOTIDE SEQUENCE [LARGE SCALE GENOMIC DNA]</scope>
    <source>
        <strain evidence="9 10">GPTR02</strain>
    </source>
</reference>
<feature type="transmembrane region" description="Helical" evidence="7">
    <location>
        <begin position="53"/>
        <end position="75"/>
    </location>
</feature>